<name>A0A1H3Y0I0_9BURK</name>
<protein>
    <submittedName>
        <fullName evidence="1">Uncharacterized protein</fullName>
    </submittedName>
</protein>
<dbReference type="Proteomes" id="UP000199002">
    <property type="component" value="Unassembled WGS sequence"/>
</dbReference>
<dbReference type="AlphaFoldDB" id="A0A1H3Y0I0"/>
<reference evidence="2" key="1">
    <citation type="submission" date="2016-10" db="EMBL/GenBank/DDBJ databases">
        <authorList>
            <person name="Varghese N."/>
            <person name="Submissions S."/>
        </authorList>
    </citation>
    <scope>NUCLEOTIDE SEQUENCE [LARGE SCALE GENOMIC DNA]</scope>
    <source>
        <strain evidence="2">DSM 25157</strain>
    </source>
</reference>
<organism evidence="1 2">
    <name type="scientific">Acidovorax soli</name>
    <dbReference type="NCBI Taxonomy" id="592050"/>
    <lineage>
        <taxon>Bacteria</taxon>
        <taxon>Pseudomonadati</taxon>
        <taxon>Pseudomonadota</taxon>
        <taxon>Betaproteobacteria</taxon>
        <taxon>Burkholderiales</taxon>
        <taxon>Comamonadaceae</taxon>
        <taxon>Acidovorax</taxon>
    </lineage>
</organism>
<sequence>MSDQQAQQLTLSFVGWANGSGRESKVAAGFARYAQALMRIDNAVSVTGGDIDDKFLQKLFTTEEIRSMGILAQYMNETGLLTANNHERLQTSLERLIERQLLEVAGKSWESDVRGFYRFMQAKEKPLSLRSIKVYLHVAIQLLQHSQVSRAAYLSDTALEQYLRKSPGSTASASAFVSYLRATGLVSLRLQIQKKAGQLPTAAHRAREVRRIQDRLEHVIRRHERLPLIAKLVSILFGARLEHVLQLRMDQLALSASGAKVFLKDEWVDAPQEVAALMREMAARPSSAQESGESWVFPGRMASDHLSTAAVQYHLDKLNA</sequence>
<evidence type="ECO:0000313" key="2">
    <source>
        <dbReference type="Proteomes" id="UP000199002"/>
    </source>
</evidence>
<keyword evidence="2" id="KW-1185">Reference proteome</keyword>
<accession>A0A1H3Y0I0</accession>
<proteinExistence type="predicted"/>
<dbReference type="EMBL" id="FNQJ01000004">
    <property type="protein sequence ID" value="SEA05030.1"/>
    <property type="molecule type" value="Genomic_DNA"/>
</dbReference>
<evidence type="ECO:0000313" key="1">
    <source>
        <dbReference type="EMBL" id="SEA05030.1"/>
    </source>
</evidence>
<gene>
    <name evidence="1" type="ORF">SAMN05421875_104221</name>
</gene>